<organism evidence="2 3">
    <name type="scientific">Haematococcus lacustris</name>
    <name type="common">Green alga</name>
    <name type="synonym">Haematococcus pluvialis</name>
    <dbReference type="NCBI Taxonomy" id="44745"/>
    <lineage>
        <taxon>Eukaryota</taxon>
        <taxon>Viridiplantae</taxon>
        <taxon>Chlorophyta</taxon>
        <taxon>core chlorophytes</taxon>
        <taxon>Chlorophyceae</taxon>
        <taxon>CS clade</taxon>
        <taxon>Chlamydomonadales</taxon>
        <taxon>Haematococcaceae</taxon>
        <taxon>Haematococcus</taxon>
    </lineage>
</organism>
<keyword evidence="3" id="KW-1185">Reference proteome</keyword>
<dbReference type="AlphaFoldDB" id="A0A699YM65"/>
<evidence type="ECO:0000313" key="3">
    <source>
        <dbReference type="Proteomes" id="UP000485058"/>
    </source>
</evidence>
<proteinExistence type="predicted"/>
<gene>
    <name evidence="2" type="ORF">HaLaN_05723</name>
</gene>
<protein>
    <submittedName>
        <fullName evidence="2">Importin N-terminal domain-containing protein</fullName>
    </submittedName>
</protein>
<name>A0A699YM65_HAELA</name>
<dbReference type="EMBL" id="BLLF01000313">
    <property type="protein sequence ID" value="GFH10415.1"/>
    <property type="molecule type" value="Genomic_DNA"/>
</dbReference>
<feature type="non-terminal residue" evidence="2">
    <location>
        <position position="62"/>
    </location>
</feature>
<evidence type="ECO:0000256" key="1">
    <source>
        <dbReference type="SAM" id="SignalP"/>
    </source>
</evidence>
<accession>A0A699YM65</accession>
<keyword evidence="1" id="KW-0732">Signal</keyword>
<reference evidence="2 3" key="1">
    <citation type="submission" date="2020-02" db="EMBL/GenBank/DDBJ databases">
        <title>Draft genome sequence of Haematococcus lacustris strain NIES-144.</title>
        <authorList>
            <person name="Morimoto D."/>
            <person name="Nakagawa S."/>
            <person name="Yoshida T."/>
            <person name="Sawayama S."/>
        </authorList>
    </citation>
    <scope>NUCLEOTIDE SEQUENCE [LARGE SCALE GENOMIC DNA]</scope>
    <source>
        <strain evidence="2 3">NIES-144</strain>
    </source>
</reference>
<sequence>PPGWPGCPWAVQVLRRLILFGCVSDAKSLQPVEAVSVCIPPMVQALQQLVALRPALQAAANG</sequence>
<feature type="chain" id="PRO_5025553370" evidence="1">
    <location>
        <begin position="29"/>
        <end position="62"/>
    </location>
</feature>
<evidence type="ECO:0000313" key="2">
    <source>
        <dbReference type="EMBL" id="GFH10415.1"/>
    </source>
</evidence>
<feature type="signal peptide" evidence="1">
    <location>
        <begin position="1"/>
        <end position="28"/>
    </location>
</feature>
<feature type="non-terminal residue" evidence="2">
    <location>
        <position position="1"/>
    </location>
</feature>
<dbReference type="Proteomes" id="UP000485058">
    <property type="component" value="Unassembled WGS sequence"/>
</dbReference>
<comment type="caution">
    <text evidence="2">The sequence shown here is derived from an EMBL/GenBank/DDBJ whole genome shotgun (WGS) entry which is preliminary data.</text>
</comment>